<dbReference type="RefSeq" id="WP_319834426.1">
    <property type="nucleotide sequence ID" value="NZ_CP138858.1"/>
</dbReference>
<comment type="subunit">
    <text evidence="5">Part of the 50S ribosomal subunit; part of the 5S rRNA/L5/L18/L25 subcomplex. Contacts the 5S rRNA. Binds to the 5S rRNA independently of L5 and L18.</text>
</comment>
<feature type="domain" description="Large ribosomal subunit protein bL25 beta" evidence="8">
    <location>
        <begin position="102"/>
        <end position="185"/>
    </location>
</feature>
<evidence type="ECO:0000313" key="10">
    <source>
        <dbReference type="Proteomes" id="UP001324993"/>
    </source>
</evidence>
<evidence type="ECO:0000313" key="9">
    <source>
        <dbReference type="EMBL" id="WPJ97586.1"/>
    </source>
</evidence>
<dbReference type="GO" id="GO:0005840">
    <property type="term" value="C:ribosome"/>
    <property type="evidence" value="ECO:0007669"/>
    <property type="project" value="UniProtKB-KW"/>
</dbReference>
<dbReference type="CDD" id="cd00495">
    <property type="entry name" value="Ribosomal_L25_TL5_CTC"/>
    <property type="match status" value="1"/>
</dbReference>
<dbReference type="Pfam" id="PF01386">
    <property type="entry name" value="Ribosomal_L25p"/>
    <property type="match status" value="1"/>
</dbReference>
<organism evidence="9 10">
    <name type="scientific">Coraliomargarita algicola</name>
    <dbReference type="NCBI Taxonomy" id="3092156"/>
    <lineage>
        <taxon>Bacteria</taxon>
        <taxon>Pseudomonadati</taxon>
        <taxon>Verrucomicrobiota</taxon>
        <taxon>Opitutia</taxon>
        <taxon>Puniceicoccales</taxon>
        <taxon>Coraliomargaritaceae</taxon>
        <taxon>Coraliomargarita</taxon>
    </lineage>
</organism>
<evidence type="ECO:0000256" key="3">
    <source>
        <dbReference type="ARBA" id="ARBA00022980"/>
    </source>
</evidence>
<dbReference type="NCBIfam" id="TIGR00731">
    <property type="entry name" value="bL25_bact_ctc"/>
    <property type="match status" value="1"/>
</dbReference>
<name>A0ABZ0RMZ2_9BACT</name>
<dbReference type="PANTHER" id="PTHR33284">
    <property type="entry name" value="RIBOSOMAL PROTEIN L25/GLN-TRNA SYNTHETASE, ANTI-CODON-BINDING DOMAIN-CONTAINING PROTEIN"/>
    <property type="match status" value="1"/>
</dbReference>
<evidence type="ECO:0000256" key="1">
    <source>
        <dbReference type="ARBA" id="ARBA00022730"/>
    </source>
</evidence>
<dbReference type="InterPro" id="IPR020930">
    <property type="entry name" value="Ribosomal_uL5_bac-type"/>
</dbReference>
<comment type="function">
    <text evidence="5">This is one of the proteins that binds to the 5S RNA in the ribosome where it forms part of the central protuberance.</text>
</comment>
<accession>A0ABZ0RMZ2</accession>
<protein>
    <recommendedName>
        <fullName evidence="5">Large ribosomal subunit protein bL25</fullName>
    </recommendedName>
    <alternativeName>
        <fullName evidence="5">General stress protein CTC</fullName>
    </alternativeName>
</protein>
<gene>
    <name evidence="5" type="primary">rplY</name>
    <name evidence="5" type="synonym">ctc</name>
    <name evidence="9" type="ORF">SH580_07670</name>
</gene>
<feature type="region of interest" description="Disordered" evidence="6">
    <location>
        <begin position="193"/>
        <end position="214"/>
    </location>
</feature>
<evidence type="ECO:0000259" key="8">
    <source>
        <dbReference type="Pfam" id="PF14693"/>
    </source>
</evidence>
<dbReference type="Pfam" id="PF14693">
    <property type="entry name" value="Ribosomal_TL5_C"/>
    <property type="match status" value="1"/>
</dbReference>
<dbReference type="PANTHER" id="PTHR33284:SF1">
    <property type="entry name" value="RIBOSOMAL PROTEIN L25_GLN-TRNA SYNTHETASE, ANTI-CODON-BINDING DOMAIN-CONTAINING PROTEIN"/>
    <property type="match status" value="1"/>
</dbReference>
<dbReference type="InterPro" id="IPR011035">
    <property type="entry name" value="Ribosomal_bL25/Gln-tRNA_synth"/>
</dbReference>
<reference evidence="9 10" key="1">
    <citation type="submission" date="2023-11" db="EMBL/GenBank/DDBJ databases">
        <title>Coraliomargarita sp. nov., isolated from marine algae.</title>
        <authorList>
            <person name="Lee J.K."/>
            <person name="Baek J.H."/>
            <person name="Kim J.M."/>
            <person name="Choi D.G."/>
            <person name="Jeon C.O."/>
        </authorList>
    </citation>
    <scope>NUCLEOTIDE SEQUENCE [LARGE SCALE GENOMIC DNA]</scope>
    <source>
        <strain evidence="9 10">J2-16</strain>
    </source>
</reference>
<feature type="domain" description="Large ribosomal subunit protein bL25 L25" evidence="7">
    <location>
        <begin position="5"/>
        <end position="92"/>
    </location>
</feature>
<dbReference type="EMBL" id="CP138858">
    <property type="protein sequence ID" value="WPJ97586.1"/>
    <property type="molecule type" value="Genomic_DNA"/>
</dbReference>
<dbReference type="InterPro" id="IPR020057">
    <property type="entry name" value="Ribosomal_bL25_b-dom"/>
</dbReference>
<dbReference type="InterPro" id="IPR029751">
    <property type="entry name" value="Ribosomal_L25_dom"/>
</dbReference>
<evidence type="ECO:0000256" key="6">
    <source>
        <dbReference type="SAM" id="MobiDB-lite"/>
    </source>
</evidence>
<evidence type="ECO:0000259" key="7">
    <source>
        <dbReference type="Pfam" id="PF01386"/>
    </source>
</evidence>
<evidence type="ECO:0000256" key="2">
    <source>
        <dbReference type="ARBA" id="ARBA00022884"/>
    </source>
</evidence>
<comment type="similarity">
    <text evidence="5">Belongs to the bacterial ribosomal protein bL25 family. CTC subfamily.</text>
</comment>
<dbReference type="InterPro" id="IPR020056">
    <property type="entry name" value="Rbsml_bL25/Gln-tRNA_synth_N"/>
</dbReference>
<keyword evidence="1 5" id="KW-0699">rRNA-binding</keyword>
<sequence length="214" mass="22896">MQHTLNITNRENTGRGVARRLRAEGKIPASLYGQGNARSITVSAVDFRTLNREIGGGAALVELTDEKGESALCLVQDVQYHAVKSTVTHIDFQEVERGHSFTTKVPVHLVGEEDCVGVRNEGGIIDHKSHEIEIRCRPSKLPDHVNADVSGLAVGEAIHIADLPVIEDVEYLGEPAQVIVSCQAPTVAVETSDDASVAADEVPATKVSEAESSD</sequence>
<dbReference type="HAMAP" id="MF_01334">
    <property type="entry name" value="Ribosomal_bL25_CTC"/>
    <property type="match status" value="1"/>
</dbReference>
<keyword evidence="10" id="KW-1185">Reference proteome</keyword>
<dbReference type="Gene3D" id="2.170.120.20">
    <property type="entry name" value="Ribosomal protein L25, beta domain"/>
    <property type="match status" value="1"/>
</dbReference>
<proteinExistence type="inferred from homology"/>
<evidence type="ECO:0000256" key="5">
    <source>
        <dbReference type="HAMAP-Rule" id="MF_01334"/>
    </source>
</evidence>
<dbReference type="SUPFAM" id="SSF50715">
    <property type="entry name" value="Ribosomal protein L25-like"/>
    <property type="match status" value="1"/>
</dbReference>
<dbReference type="Proteomes" id="UP001324993">
    <property type="component" value="Chromosome"/>
</dbReference>
<keyword evidence="3 5" id="KW-0689">Ribosomal protein</keyword>
<dbReference type="InterPro" id="IPR037121">
    <property type="entry name" value="Ribosomal_bL25_C"/>
</dbReference>
<keyword evidence="2 5" id="KW-0694">RNA-binding</keyword>
<dbReference type="Gene3D" id="2.40.240.10">
    <property type="entry name" value="Ribosomal Protein L25, Chain P"/>
    <property type="match status" value="1"/>
</dbReference>
<dbReference type="InterPro" id="IPR001021">
    <property type="entry name" value="Ribosomal_bL25_long"/>
</dbReference>
<evidence type="ECO:0000256" key="4">
    <source>
        <dbReference type="ARBA" id="ARBA00023274"/>
    </source>
</evidence>
<keyword evidence="4 5" id="KW-0687">Ribonucleoprotein</keyword>